<comment type="similarity">
    <text evidence="11">Belongs to the G-protein coupled receptor 1 family.</text>
</comment>
<evidence type="ECO:0000256" key="2">
    <source>
        <dbReference type="ARBA" id="ARBA00022475"/>
    </source>
</evidence>
<evidence type="ECO:0000256" key="9">
    <source>
        <dbReference type="ARBA" id="ARBA00023170"/>
    </source>
</evidence>
<dbReference type="PROSITE" id="PS00237">
    <property type="entry name" value="G_PROTEIN_RECEP_F1_1"/>
    <property type="match status" value="1"/>
</dbReference>
<keyword evidence="10 11" id="KW-0807">Transducer</keyword>
<feature type="transmembrane region" description="Helical" evidence="12">
    <location>
        <begin position="367"/>
        <end position="393"/>
    </location>
</feature>
<dbReference type="PROSITE" id="PS50262">
    <property type="entry name" value="G_PROTEIN_RECEP_F1_2"/>
    <property type="match status" value="1"/>
</dbReference>
<evidence type="ECO:0000256" key="10">
    <source>
        <dbReference type="ARBA" id="ARBA00023224"/>
    </source>
</evidence>
<name>A0A7M7P3Z1_STRPU</name>
<dbReference type="GO" id="GO:0009755">
    <property type="term" value="P:hormone-mediated signaling pathway"/>
    <property type="evidence" value="ECO:0000318"/>
    <property type="project" value="GO_Central"/>
</dbReference>
<dbReference type="InterPro" id="IPR017452">
    <property type="entry name" value="GPCR_Rhodpsn_7TM"/>
</dbReference>
<evidence type="ECO:0000256" key="7">
    <source>
        <dbReference type="ARBA" id="ARBA00023040"/>
    </source>
</evidence>
<protein>
    <recommendedName>
        <fullName evidence="13">G-protein coupled receptors family 1 profile domain-containing protein</fullName>
    </recommendedName>
</protein>
<dbReference type="InterPro" id="IPR032675">
    <property type="entry name" value="LRR_dom_sf"/>
</dbReference>
<evidence type="ECO:0000256" key="4">
    <source>
        <dbReference type="ARBA" id="ARBA00022692"/>
    </source>
</evidence>
<dbReference type="InParanoid" id="A0A7M7P3Z1"/>
<evidence type="ECO:0000313" key="14">
    <source>
        <dbReference type="EnsemblMetazoa" id="XP_030845071"/>
    </source>
</evidence>
<dbReference type="KEGG" id="spu:105443927"/>
<evidence type="ECO:0000256" key="6">
    <source>
        <dbReference type="ARBA" id="ARBA00022989"/>
    </source>
</evidence>
<reference evidence="15" key="1">
    <citation type="submission" date="2015-02" db="EMBL/GenBank/DDBJ databases">
        <title>Genome sequencing for Strongylocentrotus purpuratus.</title>
        <authorList>
            <person name="Murali S."/>
            <person name="Liu Y."/>
            <person name="Vee V."/>
            <person name="English A."/>
            <person name="Wang M."/>
            <person name="Skinner E."/>
            <person name="Han Y."/>
            <person name="Muzny D.M."/>
            <person name="Worley K.C."/>
            <person name="Gibbs R.A."/>
        </authorList>
    </citation>
    <scope>NUCLEOTIDE SEQUENCE</scope>
</reference>
<dbReference type="GO" id="GO:0005886">
    <property type="term" value="C:plasma membrane"/>
    <property type="evidence" value="ECO:0000318"/>
    <property type="project" value="GO_Central"/>
</dbReference>
<feature type="transmembrane region" description="Helical" evidence="12">
    <location>
        <begin position="88"/>
        <end position="107"/>
    </location>
</feature>
<keyword evidence="9 11" id="KW-0675">Receptor</keyword>
<keyword evidence="6 12" id="KW-1133">Transmembrane helix</keyword>
<feature type="transmembrane region" description="Helical" evidence="12">
    <location>
        <begin position="167"/>
        <end position="188"/>
    </location>
</feature>
<dbReference type="PANTHER" id="PTHR24372:SF77">
    <property type="entry name" value="G-PROTEIN COUPLED RECEPTORS FAMILY 1 PROFILE DOMAIN-CONTAINING PROTEIN"/>
    <property type="match status" value="1"/>
</dbReference>
<feature type="domain" description="G-protein coupled receptors family 1 profile" evidence="13">
    <location>
        <begin position="100"/>
        <end position="387"/>
    </location>
</feature>
<evidence type="ECO:0000256" key="12">
    <source>
        <dbReference type="SAM" id="Phobius"/>
    </source>
</evidence>
<keyword evidence="5" id="KW-0677">Repeat</keyword>
<evidence type="ECO:0000256" key="3">
    <source>
        <dbReference type="ARBA" id="ARBA00022614"/>
    </source>
</evidence>
<evidence type="ECO:0000256" key="8">
    <source>
        <dbReference type="ARBA" id="ARBA00023136"/>
    </source>
</evidence>
<dbReference type="OMA" id="YMITITS"/>
<reference evidence="14" key="2">
    <citation type="submission" date="2021-01" db="UniProtKB">
        <authorList>
            <consortium name="EnsemblMetazoa"/>
        </authorList>
    </citation>
    <scope>IDENTIFICATION</scope>
</reference>
<feature type="transmembrane region" description="Helical" evidence="12">
    <location>
        <begin position="209"/>
        <end position="232"/>
    </location>
</feature>
<feature type="transmembrane region" description="Helical" evidence="12">
    <location>
        <begin position="127"/>
        <end position="147"/>
    </location>
</feature>
<feature type="transmembrane region" description="Helical" evidence="12">
    <location>
        <begin position="283"/>
        <end position="310"/>
    </location>
</feature>
<proteinExistence type="inferred from homology"/>
<dbReference type="GO" id="GO:0008528">
    <property type="term" value="F:G protein-coupled peptide receptor activity"/>
    <property type="evidence" value="ECO:0000318"/>
    <property type="project" value="GO_Central"/>
</dbReference>
<evidence type="ECO:0000256" key="1">
    <source>
        <dbReference type="ARBA" id="ARBA00004651"/>
    </source>
</evidence>
<dbReference type="SUPFAM" id="SSF81321">
    <property type="entry name" value="Family A G protein-coupled receptor-like"/>
    <property type="match status" value="1"/>
</dbReference>
<evidence type="ECO:0000313" key="15">
    <source>
        <dbReference type="Proteomes" id="UP000007110"/>
    </source>
</evidence>
<dbReference type="FunFam" id="1.20.1070.10:FF:000343">
    <property type="entry name" value="Uncharacterized protein"/>
    <property type="match status" value="1"/>
</dbReference>
<comment type="subcellular location">
    <subcellularLocation>
        <location evidence="1">Cell membrane</location>
        <topology evidence="1">Multi-pass membrane protein</topology>
    </subcellularLocation>
</comment>
<accession>A0A7M7P3Z1</accession>
<keyword evidence="15" id="KW-1185">Reference proteome</keyword>
<dbReference type="Gene3D" id="1.20.1070.10">
    <property type="entry name" value="Rhodopsin 7-helix transmembrane proteins"/>
    <property type="match status" value="1"/>
</dbReference>
<dbReference type="EnsemblMetazoa" id="XM_030989211">
    <property type="protein sequence ID" value="XP_030845071"/>
    <property type="gene ID" value="LOC105443927"/>
</dbReference>
<evidence type="ECO:0000256" key="5">
    <source>
        <dbReference type="ARBA" id="ARBA00022737"/>
    </source>
</evidence>
<dbReference type="PANTHER" id="PTHR24372">
    <property type="entry name" value="GLYCOPROTEIN HORMONE RECEPTOR"/>
    <property type="match status" value="1"/>
</dbReference>
<keyword evidence="8 12" id="KW-0472">Membrane</keyword>
<dbReference type="Proteomes" id="UP000007110">
    <property type="component" value="Unassembled WGS sequence"/>
</dbReference>
<dbReference type="GeneID" id="105443927"/>
<dbReference type="PRINTS" id="PR00237">
    <property type="entry name" value="GPCRRHODOPSN"/>
</dbReference>
<dbReference type="InterPro" id="IPR000276">
    <property type="entry name" value="GPCR_Rhodpsn"/>
</dbReference>
<keyword evidence="2" id="KW-1003">Cell membrane</keyword>
<feature type="transmembrane region" description="Helical" evidence="12">
    <location>
        <begin position="331"/>
        <end position="355"/>
    </location>
</feature>
<dbReference type="RefSeq" id="XP_030845071.1">
    <property type="nucleotide sequence ID" value="XM_030989211.1"/>
</dbReference>
<evidence type="ECO:0000259" key="13">
    <source>
        <dbReference type="PROSITE" id="PS50262"/>
    </source>
</evidence>
<dbReference type="SUPFAM" id="SSF52058">
    <property type="entry name" value="L domain-like"/>
    <property type="match status" value="1"/>
</dbReference>
<dbReference type="FunCoup" id="A0A7M7P3Z1">
    <property type="interactions" value="641"/>
</dbReference>
<dbReference type="Gene3D" id="3.80.10.10">
    <property type="entry name" value="Ribonuclease Inhibitor"/>
    <property type="match status" value="1"/>
</dbReference>
<dbReference type="AlphaFoldDB" id="A0A7M7P3Z1"/>
<dbReference type="Pfam" id="PF00001">
    <property type="entry name" value="7tm_1"/>
    <property type="match status" value="2"/>
</dbReference>
<sequence>MYNNIQGIEGFTFESLASLQFLFFHDSELGAIDLNALTGLTSIEKMSTSDNRLCCLLNNNVNVTCARTAQTSQLDTCNRLYPNWALRIAGWVMGLLALGGNGVVLFVRLRDRKKQRSTVQNTMIGSLAMADIMMGLYMITITSADVYYGDEFYLSAPQWRGSHMCRFAGFIGFLSSEASVLTLTLITVDRFISIMFPFGKLKIQYKGSLILVGAVWSFTIVLSLGLVIVTSYRPDVYGLSNVCLGLPLHVDQQDTGMLVFSGDYIDGYQVNYENTNISFRPPWLFSIIIFIGLNLVSFAFILVCYILIFIKVSRSSAKVLNTKSNKQEIKLAFRMALLVATDLACWMPVIIMGILSQTGAVTLDPSLYAWTVILIVPINSSINPFLYTFIMYIDGREKRTSKGSQVNLPGDQTNAVEISLMSTVTDNKTKGPISRV</sequence>
<evidence type="ECO:0000256" key="11">
    <source>
        <dbReference type="RuleBase" id="RU000688"/>
    </source>
</evidence>
<keyword evidence="7 11" id="KW-0297">G-protein coupled receptor</keyword>
<dbReference type="OrthoDB" id="10035376at2759"/>
<keyword evidence="4 11" id="KW-0812">Transmembrane</keyword>
<dbReference type="GO" id="GO:0007189">
    <property type="term" value="P:adenylate cyclase-activating G protein-coupled receptor signaling pathway"/>
    <property type="evidence" value="ECO:0000318"/>
    <property type="project" value="GO_Central"/>
</dbReference>
<organism evidence="14 15">
    <name type="scientific">Strongylocentrotus purpuratus</name>
    <name type="common">Purple sea urchin</name>
    <dbReference type="NCBI Taxonomy" id="7668"/>
    <lineage>
        <taxon>Eukaryota</taxon>
        <taxon>Metazoa</taxon>
        <taxon>Echinodermata</taxon>
        <taxon>Eleutherozoa</taxon>
        <taxon>Echinozoa</taxon>
        <taxon>Echinoidea</taxon>
        <taxon>Euechinoidea</taxon>
        <taxon>Echinacea</taxon>
        <taxon>Camarodonta</taxon>
        <taxon>Echinidea</taxon>
        <taxon>Strongylocentrotidae</taxon>
        <taxon>Strongylocentrotus</taxon>
    </lineage>
</organism>
<keyword evidence="3" id="KW-0433">Leucine-rich repeat</keyword>